<accession>A0A8J2VHK6</accession>
<sequence length="229" mass="26133">MQITITAKLKIHVTEEQKDLLAQTSHAYKTGCNYVSNIVYETKNLVQTKLHKMTYVELRSTFGLRSQMAQSVMKTVIASYRSAKENGHDWSLVKYKRPVYDLVWNRDYSLVGGMFSVNTLEGRVKVPYEMKGMEHFFDGSWSFGTAKLISKKGEFFLHIPMTKEVHDADLNEVRNVVGVDFGLNFLATTFDSKDQTVFSKVAISKISDVSIDVPLNLSNREEQLLLEDD</sequence>
<evidence type="ECO:0008006" key="3">
    <source>
        <dbReference type="Google" id="ProtNLM"/>
    </source>
</evidence>
<proteinExistence type="predicted"/>
<organism evidence="1 2">
    <name type="scientific">Marinithermofilum abyssi</name>
    <dbReference type="NCBI Taxonomy" id="1571185"/>
    <lineage>
        <taxon>Bacteria</taxon>
        <taxon>Bacillati</taxon>
        <taxon>Bacillota</taxon>
        <taxon>Bacilli</taxon>
        <taxon>Bacillales</taxon>
        <taxon>Thermoactinomycetaceae</taxon>
        <taxon>Marinithermofilum</taxon>
    </lineage>
</organism>
<dbReference type="AlphaFoldDB" id="A0A8J2VHK6"/>
<reference evidence="1" key="1">
    <citation type="journal article" date="2014" name="Int. J. Syst. Evol. Microbiol.">
        <title>Complete genome sequence of Corynebacterium casei LMG S-19264T (=DSM 44701T), isolated from a smear-ripened cheese.</title>
        <authorList>
            <consortium name="US DOE Joint Genome Institute (JGI-PGF)"/>
            <person name="Walter F."/>
            <person name="Albersmeier A."/>
            <person name="Kalinowski J."/>
            <person name="Ruckert C."/>
        </authorList>
    </citation>
    <scope>NUCLEOTIDE SEQUENCE</scope>
    <source>
        <strain evidence="1">CGMCC 1.15179</strain>
    </source>
</reference>
<evidence type="ECO:0000313" key="2">
    <source>
        <dbReference type="Proteomes" id="UP000625210"/>
    </source>
</evidence>
<dbReference type="Proteomes" id="UP000625210">
    <property type="component" value="Unassembled WGS sequence"/>
</dbReference>
<comment type="caution">
    <text evidence="1">The sequence shown here is derived from an EMBL/GenBank/DDBJ whole genome shotgun (WGS) entry which is preliminary data.</text>
</comment>
<gene>
    <name evidence="1" type="ORF">GCM10011571_18500</name>
</gene>
<reference evidence="1" key="2">
    <citation type="submission" date="2020-09" db="EMBL/GenBank/DDBJ databases">
        <authorList>
            <person name="Sun Q."/>
            <person name="Zhou Y."/>
        </authorList>
    </citation>
    <scope>NUCLEOTIDE SEQUENCE</scope>
    <source>
        <strain evidence="1">CGMCC 1.15179</strain>
    </source>
</reference>
<protein>
    <recommendedName>
        <fullName evidence="3">Transposase</fullName>
    </recommendedName>
</protein>
<name>A0A8J2VHK6_9BACL</name>
<evidence type="ECO:0000313" key="1">
    <source>
        <dbReference type="EMBL" id="GGE17106.1"/>
    </source>
</evidence>
<keyword evidence="2" id="KW-1185">Reference proteome</keyword>
<dbReference type="EMBL" id="BMHQ01000005">
    <property type="protein sequence ID" value="GGE17106.1"/>
    <property type="molecule type" value="Genomic_DNA"/>
</dbReference>